<feature type="compositionally biased region" description="Basic and acidic residues" evidence="5">
    <location>
        <begin position="397"/>
        <end position="416"/>
    </location>
</feature>
<dbReference type="AlphaFoldDB" id="A0AA38HN86"/>
<evidence type="ECO:0000256" key="5">
    <source>
        <dbReference type="SAM" id="MobiDB-lite"/>
    </source>
</evidence>
<feature type="domain" description="SAP" evidence="7">
    <location>
        <begin position="9"/>
        <end position="43"/>
    </location>
</feature>
<evidence type="ECO:0000313" key="9">
    <source>
        <dbReference type="Proteomes" id="UP001168821"/>
    </source>
</evidence>
<dbReference type="Gene3D" id="3.30.70.330">
    <property type="match status" value="1"/>
</dbReference>
<proteinExistence type="predicted"/>
<dbReference type="GO" id="GO:0043565">
    <property type="term" value="F:sequence-specific DNA binding"/>
    <property type="evidence" value="ECO:0007669"/>
    <property type="project" value="TreeGrafter"/>
</dbReference>
<evidence type="ECO:0008006" key="10">
    <source>
        <dbReference type="Google" id="ProtNLM"/>
    </source>
</evidence>
<organism evidence="8 9">
    <name type="scientific">Zophobas morio</name>
    <dbReference type="NCBI Taxonomy" id="2755281"/>
    <lineage>
        <taxon>Eukaryota</taxon>
        <taxon>Metazoa</taxon>
        <taxon>Ecdysozoa</taxon>
        <taxon>Arthropoda</taxon>
        <taxon>Hexapoda</taxon>
        <taxon>Insecta</taxon>
        <taxon>Pterygota</taxon>
        <taxon>Neoptera</taxon>
        <taxon>Endopterygota</taxon>
        <taxon>Coleoptera</taxon>
        <taxon>Polyphaga</taxon>
        <taxon>Cucujiformia</taxon>
        <taxon>Tenebrionidae</taxon>
        <taxon>Zophobas</taxon>
    </lineage>
</organism>
<dbReference type="SMART" id="SM00513">
    <property type="entry name" value="SAP"/>
    <property type="match status" value="1"/>
</dbReference>
<dbReference type="InterPro" id="IPR036361">
    <property type="entry name" value="SAP_dom_sf"/>
</dbReference>
<evidence type="ECO:0000259" key="6">
    <source>
        <dbReference type="PROSITE" id="PS50102"/>
    </source>
</evidence>
<keyword evidence="3" id="KW-0539">Nucleus</keyword>
<keyword evidence="9" id="KW-1185">Reference proteome</keyword>
<dbReference type="InterPro" id="IPR051738">
    <property type="entry name" value="SAF_Modulators"/>
</dbReference>
<evidence type="ECO:0000259" key="7">
    <source>
        <dbReference type="PROSITE" id="PS50800"/>
    </source>
</evidence>
<gene>
    <name evidence="8" type="ORF">Zmor_002952</name>
</gene>
<dbReference type="GO" id="GO:0050684">
    <property type="term" value="P:regulation of mRNA processing"/>
    <property type="evidence" value="ECO:0007669"/>
    <property type="project" value="TreeGrafter"/>
</dbReference>
<feature type="compositionally biased region" description="Basic and acidic residues" evidence="5">
    <location>
        <begin position="332"/>
        <end position="390"/>
    </location>
</feature>
<evidence type="ECO:0000256" key="3">
    <source>
        <dbReference type="ARBA" id="ARBA00023242"/>
    </source>
</evidence>
<feature type="domain" description="RRM" evidence="6">
    <location>
        <begin position="242"/>
        <end position="320"/>
    </location>
</feature>
<evidence type="ECO:0000256" key="1">
    <source>
        <dbReference type="ARBA" id="ARBA00004123"/>
    </source>
</evidence>
<dbReference type="InterPro" id="IPR012677">
    <property type="entry name" value="Nucleotide-bd_a/b_plait_sf"/>
</dbReference>
<dbReference type="InterPro" id="IPR003034">
    <property type="entry name" value="SAP_dom"/>
</dbReference>
<evidence type="ECO:0000256" key="4">
    <source>
        <dbReference type="PROSITE-ProRule" id="PRU00176"/>
    </source>
</evidence>
<sequence>MSEGESKKLSELRVVDLRAELEKRGLDKNGVKKDLVERLQKALQNEGVDIETYTFDINDKKPNKRLSTSSSYQGDDSVSEKTELDADKTEKSGEKEMNDSSQDESERAERVDKSEEMEKNANEAENEKKTEESGHDDGEESGIADKNEEPEAINLSLEEEENINEENVELDEENAEKNITSSDEKTTAAKEQGQVEESKESATTSSPQEASKKNQDAETGASSSNGATEESNPQKKPQSNPRILWITNVPKNTRANELKQLLSPCGKVVCAKVVVNARFPGSCCFGYVTMGTAEDASNVIAKLNNTEFNGQIIKIDKFENIKADNLNPARKNKTEENKKAQTSEKKEDKTKKSPEGKEKSEQGTKNDDKDKAESRASPERRKSMTSDRSSRGRRRTPSKERVKDRERPFPKADSRGAAHKVSVLTFDKIKEERERQRMRDRERALREDSRRRHEEAMRMREMREISRRQRNEAERLEREREKLRLERDRIEREKSELIKLERERQRLEREKLEMEKMELQRSRMRLEEDRRAVKRPLPVPYRREEPFEERKRPTNDRHFEEPPRFEPPPHASPIQTKKFSAPKDFKRLPYKHESFSEKRDFNSERSHHSSSINRSNTSVKYDRSFDNVRGRDSRDAPSRESESNLSLRTKESRYTERDRSPHFRPMSDSRDRHVSSQVKSDRDHHYSEPNVSDRWNHPVGSQTKFGSNNQKPWAAKGGTWRPDPPTVDRWNPGSSSSSRSSLNQQFSGNSSMAPTCPPPPGINNYSDRFDYNKSSSIRKY</sequence>
<feature type="compositionally biased region" description="Polar residues" evidence="5">
    <location>
        <begin position="742"/>
        <end position="753"/>
    </location>
</feature>
<feature type="compositionally biased region" description="Basic and acidic residues" evidence="5">
    <location>
        <begin position="494"/>
        <end position="531"/>
    </location>
</feature>
<keyword evidence="2 4" id="KW-0694">RNA-binding</keyword>
<protein>
    <recommendedName>
        <fullName evidence="10">SAFB-like transcription modulator</fullName>
    </recommendedName>
</protein>
<dbReference type="PANTHER" id="PTHR15683:SF8">
    <property type="entry name" value="SCAFFOLD ATTACHMENT FACTOR B, ISOFORM B"/>
    <property type="match status" value="1"/>
</dbReference>
<feature type="compositionally biased region" description="Acidic residues" evidence="5">
    <location>
        <begin position="157"/>
        <end position="174"/>
    </location>
</feature>
<dbReference type="GO" id="GO:0003723">
    <property type="term" value="F:RNA binding"/>
    <property type="evidence" value="ECO:0007669"/>
    <property type="project" value="UniProtKB-UniRule"/>
</dbReference>
<feature type="region of interest" description="Disordered" evidence="5">
    <location>
        <begin position="494"/>
        <end position="780"/>
    </location>
</feature>
<evidence type="ECO:0000256" key="2">
    <source>
        <dbReference type="ARBA" id="ARBA00022884"/>
    </source>
</evidence>
<dbReference type="Gene3D" id="1.10.720.30">
    <property type="entry name" value="SAP domain"/>
    <property type="match status" value="1"/>
</dbReference>
<dbReference type="PROSITE" id="PS50800">
    <property type="entry name" value="SAP"/>
    <property type="match status" value="1"/>
</dbReference>
<dbReference type="Pfam" id="PF02037">
    <property type="entry name" value="SAP"/>
    <property type="match status" value="1"/>
</dbReference>
<feature type="region of interest" description="Disordered" evidence="5">
    <location>
        <begin position="462"/>
        <end position="481"/>
    </location>
</feature>
<evidence type="ECO:0000313" key="8">
    <source>
        <dbReference type="EMBL" id="KAJ3639602.1"/>
    </source>
</evidence>
<feature type="compositionally biased region" description="Basic and acidic residues" evidence="5">
    <location>
        <begin position="541"/>
        <end position="564"/>
    </location>
</feature>
<feature type="compositionally biased region" description="Low complexity" evidence="5">
    <location>
        <begin position="609"/>
        <end position="618"/>
    </location>
</feature>
<reference evidence="8" key="1">
    <citation type="journal article" date="2023" name="G3 (Bethesda)">
        <title>Whole genome assemblies of Zophobas morio and Tenebrio molitor.</title>
        <authorList>
            <person name="Kaur S."/>
            <person name="Stinson S.A."/>
            <person name="diCenzo G.C."/>
        </authorList>
    </citation>
    <scope>NUCLEOTIDE SEQUENCE</scope>
    <source>
        <strain evidence="8">QUZm001</strain>
    </source>
</reference>
<dbReference type="GO" id="GO:0005634">
    <property type="term" value="C:nucleus"/>
    <property type="evidence" value="ECO:0007669"/>
    <property type="project" value="UniProtKB-SubCell"/>
</dbReference>
<comment type="subcellular location">
    <subcellularLocation>
        <location evidence="1">Nucleus</location>
    </subcellularLocation>
</comment>
<dbReference type="Pfam" id="PF00076">
    <property type="entry name" value="RRM_1"/>
    <property type="match status" value="1"/>
</dbReference>
<dbReference type="PROSITE" id="PS50102">
    <property type="entry name" value="RRM"/>
    <property type="match status" value="1"/>
</dbReference>
<feature type="compositionally biased region" description="Polar residues" evidence="5">
    <location>
        <begin position="699"/>
        <end position="711"/>
    </location>
</feature>
<feature type="compositionally biased region" description="Basic and acidic residues" evidence="5">
    <location>
        <begin position="620"/>
        <end position="687"/>
    </location>
</feature>
<dbReference type="SMART" id="SM00360">
    <property type="entry name" value="RRM"/>
    <property type="match status" value="1"/>
</dbReference>
<dbReference type="GO" id="GO:0006357">
    <property type="term" value="P:regulation of transcription by RNA polymerase II"/>
    <property type="evidence" value="ECO:0007669"/>
    <property type="project" value="TreeGrafter"/>
</dbReference>
<feature type="region of interest" description="Disordered" evidence="5">
    <location>
        <begin position="43"/>
        <end position="243"/>
    </location>
</feature>
<feature type="compositionally biased region" description="Basic and acidic residues" evidence="5">
    <location>
        <begin position="581"/>
        <end position="607"/>
    </location>
</feature>
<feature type="compositionally biased region" description="Polar residues" evidence="5">
    <location>
        <begin position="65"/>
        <end position="76"/>
    </location>
</feature>
<feature type="region of interest" description="Disordered" evidence="5">
    <location>
        <begin position="326"/>
        <end position="457"/>
    </location>
</feature>
<feature type="compositionally biased region" description="Basic and acidic residues" evidence="5">
    <location>
        <begin position="78"/>
        <end position="136"/>
    </location>
</feature>
<dbReference type="EMBL" id="JALNTZ010000010">
    <property type="protein sequence ID" value="KAJ3639602.1"/>
    <property type="molecule type" value="Genomic_DNA"/>
</dbReference>
<dbReference type="InterPro" id="IPR000504">
    <property type="entry name" value="RRM_dom"/>
</dbReference>
<dbReference type="SUPFAM" id="SSF54928">
    <property type="entry name" value="RNA-binding domain, RBD"/>
    <property type="match status" value="1"/>
</dbReference>
<dbReference type="PANTHER" id="PTHR15683">
    <property type="entry name" value="SCAFFOLD ATTACHMENT FACTOR B-RELATED"/>
    <property type="match status" value="1"/>
</dbReference>
<dbReference type="Proteomes" id="UP001168821">
    <property type="component" value="Unassembled WGS sequence"/>
</dbReference>
<dbReference type="InterPro" id="IPR035979">
    <property type="entry name" value="RBD_domain_sf"/>
</dbReference>
<feature type="compositionally biased region" description="Basic and acidic residues" evidence="5">
    <location>
        <begin position="427"/>
        <end position="457"/>
    </location>
</feature>
<comment type="caution">
    <text evidence="8">The sequence shown here is derived from an EMBL/GenBank/DDBJ whole genome shotgun (WGS) entry which is preliminary data.</text>
</comment>
<dbReference type="SUPFAM" id="SSF68906">
    <property type="entry name" value="SAP domain"/>
    <property type="match status" value="1"/>
</dbReference>
<name>A0AA38HN86_9CUCU</name>
<feature type="compositionally biased region" description="Polar residues" evidence="5">
    <location>
        <begin position="220"/>
        <end position="241"/>
    </location>
</feature>
<dbReference type="CDD" id="cd12417">
    <property type="entry name" value="RRM_SAFB_like"/>
    <property type="match status" value="1"/>
</dbReference>
<accession>A0AA38HN86</accession>